<dbReference type="EMBL" id="MU858266">
    <property type="protein sequence ID" value="KAK4207945.1"/>
    <property type="molecule type" value="Genomic_DNA"/>
</dbReference>
<reference evidence="2" key="2">
    <citation type="submission" date="2023-05" db="EMBL/GenBank/DDBJ databases">
        <authorList>
            <consortium name="Lawrence Berkeley National Laboratory"/>
            <person name="Steindorff A."/>
            <person name="Hensen N."/>
            <person name="Bonometti L."/>
            <person name="Westerberg I."/>
            <person name="Brannstrom I.O."/>
            <person name="Guillou S."/>
            <person name="Cros-Aarteil S."/>
            <person name="Calhoun S."/>
            <person name="Haridas S."/>
            <person name="Kuo A."/>
            <person name="Mondo S."/>
            <person name="Pangilinan J."/>
            <person name="Riley R."/>
            <person name="Labutti K."/>
            <person name="Andreopoulos B."/>
            <person name="Lipzen A."/>
            <person name="Chen C."/>
            <person name="Yanf M."/>
            <person name="Daum C."/>
            <person name="Ng V."/>
            <person name="Clum A."/>
            <person name="Ohm R."/>
            <person name="Martin F."/>
            <person name="Silar P."/>
            <person name="Natvig D."/>
            <person name="Lalanne C."/>
            <person name="Gautier V."/>
            <person name="Ament-Velasquez S.L."/>
            <person name="Kruys A."/>
            <person name="Hutchinson M.I."/>
            <person name="Powell A.J."/>
            <person name="Barry K."/>
            <person name="Miller A.N."/>
            <person name="Grigoriev I.V."/>
            <person name="Debuchy R."/>
            <person name="Gladieux P."/>
            <person name="Thoren M.H."/>
            <person name="Johannesson H."/>
        </authorList>
    </citation>
    <scope>NUCLEOTIDE SEQUENCE</scope>
    <source>
        <strain evidence="2">PSN293</strain>
    </source>
</reference>
<proteinExistence type="predicted"/>
<reference evidence="2" key="1">
    <citation type="journal article" date="2023" name="Mol. Phylogenet. Evol.">
        <title>Genome-scale phylogeny and comparative genomics of the fungal order Sordariales.</title>
        <authorList>
            <person name="Hensen N."/>
            <person name="Bonometti L."/>
            <person name="Westerberg I."/>
            <person name="Brannstrom I.O."/>
            <person name="Guillou S."/>
            <person name="Cros-Aarteil S."/>
            <person name="Calhoun S."/>
            <person name="Haridas S."/>
            <person name="Kuo A."/>
            <person name="Mondo S."/>
            <person name="Pangilinan J."/>
            <person name="Riley R."/>
            <person name="LaButti K."/>
            <person name="Andreopoulos B."/>
            <person name="Lipzen A."/>
            <person name="Chen C."/>
            <person name="Yan M."/>
            <person name="Daum C."/>
            <person name="Ng V."/>
            <person name="Clum A."/>
            <person name="Steindorff A."/>
            <person name="Ohm R.A."/>
            <person name="Martin F."/>
            <person name="Silar P."/>
            <person name="Natvig D.O."/>
            <person name="Lalanne C."/>
            <person name="Gautier V."/>
            <person name="Ament-Velasquez S.L."/>
            <person name="Kruys A."/>
            <person name="Hutchinson M.I."/>
            <person name="Powell A.J."/>
            <person name="Barry K."/>
            <person name="Miller A.N."/>
            <person name="Grigoriev I.V."/>
            <person name="Debuchy R."/>
            <person name="Gladieux P."/>
            <person name="Hiltunen Thoren M."/>
            <person name="Johannesson H."/>
        </authorList>
    </citation>
    <scope>NUCLEOTIDE SEQUENCE</scope>
    <source>
        <strain evidence="2">PSN293</strain>
    </source>
</reference>
<dbReference type="Proteomes" id="UP001301769">
    <property type="component" value="Unassembled WGS sequence"/>
</dbReference>
<keyword evidence="1" id="KW-1133">Transmembrane helix</keyword>
<evidence type="ECO:0000313" key="3">
    <source>
        <dbReference type="Proteomes" id="UP001301769"/>
    </source>
</evidence>
<comment type="caution">
    <text evidence="2">The sequence shown here is derived from an EMBL/GenBank/DDBJ whole genome shotgun (WGS) entry which is preliminary data.</text>
</comment>
<keyword evidence="1" id="KW-0812">Transmembrane</keyword>
<keyword evidence="1" id="KW-0472">Membrane</keyword>
<keyword evidence="3" id="KW-1185">Reference proteome</keyword>
<evidence type="ECO:0000313" key="2">
    <source>
        <dbReference type="EMBL" id="KAK4207945.1"/>
    </source>
</evidence>
<protein>
    <submittedName>
        <fullName evidence="2">Uncharacterized protein</fullName>
    </submittedName>
</protein>
<gene>
    <name evidence="2" type="ORF">QBC37DRAFT_85475</name>
</gene>
<evidence type="ECO:0000256" key="1">
    <source>
        <dbReference type="SAM" id="Phobius"/>
    </source>
</evidence>
<dbReference type="AlphaFoldDB" id="A0AAN6XWL4"/>
<name>A0AAN6XWL4_9PEZI</name>
<sequence length="72" mass="7982">MLRQIHDRPPPHRLVSIACTSSFSASSHRPWFLYVDARLAILVSVSGWSAPSLILLVSITCTYSFSASSHRP</sequence>
<organism evidence="2 3">
    <name type="scientific">Rhypophila decipiens</name>
    <dbReference type="NCBI Taxonomy" id="261697"/>
    <lineage>
        <taxon>Eukaryota</taxon>
        <taxon>Fungi</taxon>
        <taxon>Dikarya</taxon>
        <taxon>Ascomycota</taxon>
        <taxon>Pezizomycotina</taxon>
        <taxon>Sordariomycetes</taxon>
        <taxon>Sordariomycetidae</taxon>
        <taxon>Sordariales</taxon>
        <taxon>Naviculisporaceae</taxon>
        <taxon>Rhypophila</taxon>
    </lineage>
</organism>
<accession>A0AAN6XWL4</accession>
<feature type="transmembrane region" description="Helical" evidence="1">
    <location>
        <begin position="39"/>
        <end position="65"/>
    </location>
</feature>